<accession>A0A914Q3H1</accession>
<reference evidence="3" key="1">
    <citation type="submission" date="2022-11" db="UniProtKB">
        <authorList>
            <consortium name="WormBaseParasite"/>
        </authorList>
    </citation>
    <scope>IDENTIFICATION</scope>
</reference>
<evidence type="ECO:0000256" key="1">
    <source>
        <dbReference type="SAM" id="MobiDB-lite"/>
    </source>
</evidence>
<organism evidence="2 3">
    <name type="scientific">Panagrolaimus davidi</name>
    <dbReference type="NCBI Taxonomy" id="227884"/>
    <lineage>
        <taxon>Eukaryota</taxon>
        <taxon>Metazoa</taxon>
        <taxon>Ecdysozoa</taxon>
        <taxon>Nematoda</taxon>
        <taxon>Chromadorea</taxon>
        <taxon>Rhabditida</taxon>
        <taxon>Tylenchina</taxon>
        <taxon>Panagrolaimomorpha</taxon>
        <taxon>Panagrolaimoidea</taxon>
        <taxon>Panagrolaimidae</taxon>
        <taxon>Panagrolaimus</taxon>
    </lineage>
</organism>
<sequence length="208" mass="23645">MPASSFAAVDRMEDMRPSMRFNNPRKRKGSESTNTVAKKFKMEKCFADGERRILKANRQKENRLLQLPSPASQEIKREMQNSGNTLKYGLITVRGKKAAAENRLIDFQASEPPRSNEQCQHRIFSDANIFCEKLTTALGRLAVLNKPILEEKKSTNFDRSTSNSTKESGKSCFILRTKNFHLGHLNTPTSSSMGLRSKNFSMLHSWNN</sequence>
<dbReference type="Proteomes" id="UP000887578">
    <property type="component" value="Unplaced"/>
</dbReference>
<evidence type="ECO:0000313" key="2">
    <source>
        <dbReference type="Proteomes" id="UP000887578"/>
    </source>
</evidence>
<dbReference type="AlphaFoldDB" id="A0A914Q3H1"/>
<dbReference type="WBParaSite" id="PDA_v2.g23454.t1">
    <property type="protein sequence ID" value="PDA_v2.g23454.t1"/>
    <property type="gene ID" value="PDA_v2.g23454"/>
</dbReference>
<protein>
    <submittedName>
        <fullName evidence="3">Uncharacterized protein</fullName>
    </submittedName>
</protein>
<feature type="region of interest" description="Disordered" evidence="1">
    <location>
        <begin position="1"/>
        <end position="35"/>
    </location>
</feature>
<proteinExistence type="predicted"/>
<name>A0A914Q3H1_9BILA</name>
<evidence type="ECO:0000313" key="3">
    <source>
        <dbReference type="WBParaSite" id="PDA_v2.g23454.t1"/>
    </source>
</evidence>
<keyword evidence="2" id="KW-1185">Reference proteome</keyword>